<dbReference type="AlphaFoldDB" id="A0A9D4FQ03"/>
<sequence>MKHNFHNIVTFDQSVYLKAAETIIDAPQRSSLKNIVLMSDCVHTLMNFQGAIGFLMEGTGLKNILETIRENAVVHIITCKAAQKVLRVHFLVDKCLHRQLIAEMTQTDLEIYILIDQAEEL</sequence>
<dbReference type="EMBL" id="JAIWYP010000007">
    <property type="protein sequence ID" value="KAH3799847.1"/>
    <property type="molecule type" value="Genomic_DNA"/>
</dbReference>
<evidence type="ECO:0000313" key="2">
    <source>
        <dbReference type="Proteomes" id="UP000828390"/>
    </source>
</evidence>
<proteinExistence type="predicted"/>
<gene>
    <name evidence="1" type="ORF">DPMN_153465</name>
</gene>
<accession>A0A9D4FQ03</accession>
<evidence type="ECO:0000313" key="1">
    <source>
        <dbReference type="EMBL" id="KAH3799847.1"/>
    </source>
</evidence>
<keyword evidence="2" id="KW-1185">Reference proteome</keyword>
<reference evidence="1" key="2">
    <citation type="submission" date="2020-11" db="EMBL/GenBank/DDBJ databases">
        <authorList>
            <person name="McCartney M.A."/>
            <person name="Auch B."/>
            <person name="Kono T."/>
            <person name="Mallez S."/>
            <person name="Becker A."/>
            <person name="Gohl D.M."/>
            <person name="Silverstein K.A.T."/>
            <person name="Koren S."/>
            <person name="Bechman K.B."/>
            <person name="Herman A."/>
            <person name="Abrahante J.E."/>
            <person name="Garbe J."/>
        </authorList>
    </citation>
    <scope>NUCLEOTIDE SEQUENCE</scope>
    <source>
        <strain evidence="1">Duluth1</strain>
        <tissue evidence="1">Whole animal</tissue>
    </source>
</reference>
<name>A0A9D4FQ03_DREPO</name>
<dbReference type="Proteomes" id="UP000828390">
    <property type="component" value="Unassembled WGS sequence"/>
</dbReference>
<comment type="caution">
    <text evidence="1">The sequence shown here is derived from an EMBL/GenBank/DDBJ whole genome shotgun (WGS) entry which is preliminary data.</text>
</comment>
<organism evidence="1 2">
    <name type="scientific">Dreissena polymorpha</name>
    <name type="common">Zebra mussel</name>
    <name type="synonym">Mytilus polymorpha</name>
    <dbReference type="NCBI Taxonomy" id="45954"/>
    <lineage>
        <taxon>Eukaryota</taxon>
        <taxon>Metazoa</taxon>
        <taxon>Spiralia</taxon>
        <taxon>Lophotrochozoa</taxon>
        <taxon>Mollusca</taxon>
        <taxon>Bivalvia</taxon>
        <taxon>Autobranchia</taxon>
        <taxon>Heteroconchia</taxon>
        <taxon>Euheterodonta</taxon>
        <taxon>Imparidentia</taxon>
        <taxon>Neoheterodontei</taxon>
        <taxon>Myida</taxon>
        <taxon>Dreissenoidea</taxon>
        <taxon>Dreissenidae</taxon>
        <taxon>Dreissena</taxon>
    </lineage>
</organism>
<protein>
    <submittedName>
        <fullName evidence="1">Uncharacterized protein</fullName>
    </submittedName>
</protein>
<reference evidence="1" key="1">
    <citation type="journal article" date="2019" name="bioRxiv">
        <title>The Genome of the Zebra Mussel, Dreissena polymorpha: A Resource for Invasive Species Research.</title>
        <authorList>
            <person name="McCartney M.A."/>
            <person name="Auch B."/>
            <person name="Kono T."/>
            <person name="Mallez S."/>
            <person name="Zhang Y."/>
            <person name="Obille A."/>
            <person name="Becker A."/>
            <person name="Abrahante J.E."/>
            <person name="Garbe J."/>
            <person name="Badalamenti J.P."/>
            <person name="Herman A."/>
            <person name="Mangelson H."/>
            <person name="Liachko I."/>
            <person name="Sullivan S."/>
            <person name="Sone E.D."/>
            <person name="Koren S."/>
            <person name="Silverstein K.A.T."/>
            <person name="Beckman K.B."/>
            <person name="Gohl D.M."/>
        </authorList>
    </citation>
    <scope>NUCLEOTIDE SEQUENCE</scope>
    <source>
        <strain evidence="1">Duluth1</strain>
        <tissue evidence="1">Whole animal</tissue>
    </source>
</reference>